<organism evidence="1">
    <name type="scientific">marine sediment metagenome</name>
    <dbReference type="NCBI Taxonomy" id="412755"/>
    <lineage>
        <taxon>unclassified sequences</taxon>
        <taxon>metagenomes</taxon>
        <taxon>ecological metagenomes</taxon>
    </lineage>
</organism>
<comment type="caution">
    <text evidence="1">The sequence shown here is derived from an EMBL/GenBank/DDBJ whole genome shotgun (WGS) entry which is preliminary data.</text>
</comment>
<sequence length="70" mass="7802">MKVEDVIDTGIGLGLGEKTVGQLLNGYARFCRELGNTKITKDEEKRLLEALEGVYTEVHKRVDPELLNQG</sequence>
<proteinExistence type="predicted"/>
<gene>
    <name evidence="1" type="ORF">LCGC14_2872000</name>
</gene>
<reference evidence="1" key="1">
    <citation type="journal article" date="2015" name="Nature">
        <title>Complex archaea that bridge the gap between prokaryotes and eukaryotes.</title>
        <authorList>
            <person name="Spang A."/>
            <person name="Saw J.H."/>
            <person name="Jorgensen S.L."/>
            <person name="Zaremba-Niedzwiedzka K."/>
            <person name="Martijn J."/>
            <person name="Lind A.E."/>
            <person name="van Eijk R."/>
            <person name="Schleper C."/>
            <person name="Guy L."/>
            <person name="Ettema T.J."/>
        </authorList>
    </citation>
    <scope>NUCLEOTIDE SEQUENCE</scope>
</reference>
<evidence type="ECO:0000313" key="1">
    <source>
        <dbReference type="EMBL" id="KKK75610.1"/>
    </source>
</evidence>
<dbReference type="EMBL" id="LAZR01055784">
    <property type="protein sequence ID" value="KKK75610.1"/>
    <property type="molecule type" value="Genomic_DNA"/>
</dbReference>
<dbReference type="AlphaFoldDB" id="A0A0F8YPE3"/>
<accession>A0A0F8YPE3</accession>
<protein>
    <submittedName>
        <fullName evidence="1">Uncharacterized protein</fullName>
    </submittedName>
</protein>
<name>A0A0F8YPE3_9ZZZZ</name>